<sequence>MDNLLRSAVVLLGGLNLISIAYHGAQALRYRRKLKAAAPREGAGRAMNMEGLPMSITTLPPPYLEVFIWHAGVRRVARLDHAGKNFQLATFLADTKGQYLIDVDKVDRWSPLYDCFAHEALVKAAVRAVKGTAIGEFNHDDDSLFDVAHRSECQWTKKVAERHAKGLSGALEQVGVKL</sequence>
<evidence type="ECO:0000313" key="3">
    <source>
        <dbReference type="Proteomes" id="UP000462435"/>
    </source>
</evidence>
<reference evidence="3" key="1">
    <citation type="journal article" date="2020" name="MBio">
        <title>Horizontal gene transfer to a defensive symbiont with a reduced genome amongst a multipartite beetle microbiome.</title>
        <authorList>
            <person name="Waterworth S.C."/>
            <person name="Florez L.V."/>
            <person name="Rees E.R."/>
            <person name="Hertweck C."/>
            <person name="Kaltenpoth M."/>
            <person name="Kwan J.C."/>
        </authorList>
    </citation>
    <scope>NUCLEOTIDE SEQUENCE [LARGE SCALE GENOMIC DNA]</scope>
</reference>
<dbReference type="EMBL" id="WNDX01000021">
    <property type="protein sequence ID" value="KAF1046380.1"/>
    <property type="molecule type" value="Genomic_DNA"/>
</dbReference>
<name>A0A7V8FYV6_9BURK</name>
<protein>
    <submittedName>
        <fullName evidence="2">Uncharacterized protein</fullName>
    </submittedName>
</protein>
<dbReference type="Proteomes" id="UP000462435">
    <property type="component" value="Unassembled WGS sequence"/>
</dbReference>
<organism evidence="2 3">
    <name type="scientific">Herbaspirillum frisingense</name>
    <dbReference type="NCBI Taxonomy" id="92645"/>
    <lineage>
        <taxon>Bacteria</taxon>
        <taxon>Pseudomonadati</taxon>
        <taxon>Pseudomonadota</taxon>
        <taxon>Betaproteobacteria</taxon>
        <taxon>Burkholderiales</taxon>
        <taxon>Oxalobacteraceae</taxon>
        <taxon>Herbaspirillum</taxon>
    </lineage>
</organism>
<keyword evidence="1" id="KW-1133">Transmembrane helix</keyword>
<proteinExistence type="predicted"/>
<evidence type="ECO:0000256" key="1">
    <source>
        <dbReference type="SAM" id="Phobius"/>
    </source>
</evidence>
<comment type="caution">
    <text evidence="2">The sequence shown here is derived from an EMBL/GenBank/DDBJ whole genome shotgun (WGS) entry which is preliminary data.</text>
</comment>
<gene>
    <name evidence="2" type="ORF">GAK35_01067</name>
</gene>
<keyword evidence="1" id="KW-0812">Transmembrane</keyword>
<accession>A0A7V8FYV6</accession>
<keyword evidence="1" id="KW-0472">Membrane</keyword>
<evidence type="ECO:0000313" key="2">
    <source>
        <dbReference type="EMBL" id="KAF1046380.1"/>
    </source>
</evidence>
<dbReference type="AlphaFoldDB" id="A0A7V8FYV6"/>
<feature type="transmembrane region" description="Helical" evidence="1">
    <location>
        <begin position="6"/>
        <end position="25"/>
    </location>
</feature>